<feature type="domain" description="AMP-dependent synthetase/ligase" evidence="1">
    <location>
        <begin position="15"/>
        <end position="220"/>
    </location>
</feature>
<organism evidence="2 3">
    <name type="scientific">Bifidobacterium longum subsp. infantis</name>
    <dbReference type="NCBI Taxonomy" id="1682"/>
    <lineage>
        <taxon>Bacteria</taxon>
        <taxon>Bacillati</taxon>
        <taxon>Actinomycetota</taxon>
        <taxon>Actinomycetes</taxon>
        <taxon>Bifidobacteriales</taxon>
        <taxon>Bifidobacteriaceae</taxon>
        <taxon>Bifidobacterium</taxon>
    </lineage>
</organism>
<proteinExistence type="predicted"/>
<protein>
    <submittedName>
        <fullName evidence="2">AMP-binding protein</fullName>
    </submittedName>
</protein>
<dbReference type="AlphaFoldDB" id="A0A7D4XX58"/>
<evidence type="ECO:0000313" key="3">
    <source>
        <dbReference type="Proteomes" id="UP000551316"/>
    </source>
</evidence>
<dbReference type="GO" id="GO:0043041">
    <property type="term" value="P:amino acid activation for nonribosomal peptide biosynthetic process"/>
    <property type="evidence" value="ECO:0007669"/>
    <property type="project" value="TreeGrafter"/>
</dbReference>
<gene>
    <name evidence="2" type="ORF">HNS28_05750</name>
</gene>
<dbReference type="GO" id="GO:0044550">
    <property type="term" value="P:secondary metabolite biosynthetic process"/>
    <property type="evidence" value="ECO:0007669"/>
    <property type="project" value="TreeGrafter"/>
</dbReference>
<comment type="caution">
    <text evidence="2">The sequence shown here is derived from an EMBL/GenBank/DDBJ whole genome shotgun (WGS) entry which is preliminary data.</text>
</comment>
<dbReference type="PROSITE" id="PS00455">
    <property type="entry name" value="AMP_BINDING"/>
    <property type="match status" value="1"/>
</dbReference>
<accession>A0A7D4XX58</accession>
<dbReference type="Proteomes" id="UP000551316">
    <property type="component" value="Unassembled WGS sequence"/>
</dbReference>
<dbReference type="PANTHER" id="PTHR45527">
    <property type="entry name" value="NONRIBOSOMAL PEPTIDE SYNTHETASE"/>
    <property type="match status" value="1"/>
</dbReference>
<dbReference type="InterPro" id="IPR020845">
    <property type="entry name" value="AMP-binding_CS"/>
</dbReference>
<evidence type="ECO:0000313" key="2">
    <source>
        <dbReference type="EMBL" id="NQX50967.1"/>
    </source>
</evidence>
<dbReference type="GO" id="GO:0031177">
    <property type="term" value="F:phosphopantetheine binding"/>
    <property type="evidence" value="ECO:0007669"/>
    <property type="project" value="TreeGrafter"/>
</dbReference>
<sequence>MHPQRLFILEKILTNALKHPNSEAVKDGNGTFTYSQLVEQAKRISTQIEEQHLCGSVINVDVGRCKERVVVLLGILMSGSFYLPLEEEWPGKRKQVVCNQAHISASAKLTENSTLRIVPQLNDGNRPKKDPVPSGGGYLIFTSGSTGTPKGVVIAASSLDYVLKNSIERFNVSNSTKLLAVASPAFDFSIFELLLPLVAGGTVCIADKSIPKNPDYFEQISKKW</sequence>
<dbReference type="InterPro" id="IPR042099">
    <property type="entry name" value="ANL_N_sf"/>
</dbReference>
<reference evidence="2 3" key="1">
    <citation type="submission" date="2020-05" db="EMBL/GenBank/DDBJ databases">
        <title>Draft Genome Sequence of Bifidobacterium longum subsp. Infantis BI-G201, a Commercialization Strain.</title>
        <authorList>
            <person name="Song J."/>
            <person name="Xu Y."/>
            <person name="Han D."/>
            <person name="Teng Q."/>
            <person name="Jiang D."/>
            <person name="Liu Q."/>
        </authorList>
    </citation>
    <scope>NUCLEOTIDE SEQUENCE [LARGE SCALE GENOMIC DNA]</scope>
    <source>
        <strain evidence="2 3">BI-G201</strain>
    </source>
</reference>
<evidence type="ECO:0000259" key="1">
    <source>
        <dbReference type="Pfam" id="PF00501"/>
    </source>
</evidence>
<dbReference type="EMBL" id="JABNND010000010">
    <property type="protein sequence ID" value="NQX50967.1"/>
    <property type="molecule type" value="Genomic_DNA"/>
</dbReference>
<dbReference type="GO" id="GO:0005737">
    <property type="term" value="C:cytoplasm"/>
    <property type="evidence" value="ECO:0007669"/>
    <property type="project" value="TreeGrafter"/>
</dbReference>
<name>A0A7D4XX58_BIFLI</name>
<dbReference type="Pfam" id="PF00501">
    <property type="entry name" value="AMP-binding"/>
    <property type="match status" value="1"/>
</dbReference>
<dbReference type="InterPro" id="IPR000873">
    <property type="entry name" value="AMP-dep_synth/lig_dom"/>
</dbReference>
<dbReference type="PANTHER" id="PTHR45527:SF1">
    <property type="entry name" value="FATTY ACID SYNTHASE"/>
    <property type="match status" value="1"/>
</dbReference>
<dbReference type="Gene3D" id="3.40.50.12780">
    <property type="entry name" value="N-terminal domain of ligase-like"/>
    <property type="match status" value="1"/>
</dbReference>
<dbReference type="SUPFAM" id="SSF56801">
    <property type="entry name" value="Acetyl-CoA synthetase-like"/>
    <property type="match status" value="1"/>
</dbReference>